<dbReference type="RefSeq" id="WP_377604264.1">
    <property type="nucleotide sequence ID" value="NZ_JBHUME010000009.1"/>
</dbReference>
<proteinExistence type="inferred from homology"/>
<dbReference type="PANTHER" id="PTHR30576:SF8">
    <property type="entry name" value="UNDECAPRENYL-PHOSPHATE GALACTOSE PHOSPHOTRANSFERASE"/>
    <property type="match status" value="1"/>
</dbReference>
<dbReference type="Pfam" id="PF02397">
    <property type="entry name" value="Bac_transf"/>
    <property type="match status" value="1"/>
</dbReference>
<protein>
    <submittedName>
        <fullName evidence="3">Sugar transferase</fullName>
        <ecNumber evidence="3">2.7.8.-</ecNumber>
    </submittedName>
</protein>
<dbReference type="Proteomes" id="UP001597541">
    <property type="component" value="Unassembled WGS sequence"/>
</dbReference>
<comment type="caution">
    <text evidence="3">The sequence shown here is derived from an EMBL/GenBank/DDBJ whole genome shotgun (WGS) entry which is preliminary data.</text>
</comment>
<dbReference type="PANTHER" id="PTHR30576">
    <property type="entry name" value="COLANIC BIOSYNTHESIS UDP-GLUCOSE LIPID CARRIER TRANSFERASE"/>
    <property type="match status" value="1"/>
</dbReference>
<accession>A0ABW5PEZ4</accession>
<keyword evidence="3" id="KW-0808">Transferase</keyword>
<dbReference type="GO" id="GO:0016740">
    <property type="term" value="F:transferase activity"/>
    <property type="evidence" value="ECO:0007669"/>
    <property type="project" value="UniProtKB-KW"/>
</dbReference>
<evidence type="ECO:0000256" key="1">
    <source>
        <dbReference type="ARBA" id="ARBA00006464"/>
    </source>
</evidence>
<evidence type="ECO:0000313" key="4">
    <source>
        <dbReference type="Proteomes" id="UP001597541"/>
    </source>
</evidence>
<comment type="similarity">
    <text evidence="1">Belongs to the bacterial sugar transferase family.</text>
</comment>
<feature type="domain" description="Bacterial sugar transferase" evidence="2">
    <location>
        <begin position="3"/>
        <end position="178"/>
    </location>
</feature>
<keyword evidence="4" id="KW-1185">Reference proteome</keyword>
<gene>
    <name evidence="3" type="ORF">ACFSUF_16140</name>
</gene>
<dbReference type="EMBL" id="JBHUME010000009">
    <property type="protein sequence ID" value="MFD2613946.1"/>
    <property type="molecule type" value="Genomic_DNA"/>
</dbReference>
<name>A0ABW5PEZ4_9BACL</name>
<sequence>MWKRGMDMIISMAALLLFSPVIAVVAVLVRLKLGSPVVFRQQRPGLHGKPFYLYKFRTMNEARDSQGELFPDDVRLTPFGRLLRKYSLDELLQFVNVMKGELSIVGPRPLLMHYLPLYTEEQSRRHLVKPGITGWAQVNGRNDIEWDDRLKLDVWYVEHRSLRLDLRIMWLTFRQVIKSEGISHEHHATMPFFEGSASRYEA</sequence>
<dbReference type="EC" id="2.7.8.-" evidence="3"/>
<evidence type="ECO:0000259" key="2">
    <source>
        <dbReference type="Pfam" id="PF02397"/>
    </source>
</evidence>
<dbReference type="InterPro" id="IPR003362">
    <property type="entry name" value="Bact_transf"/>
</dbReference>
<reference evidence="4" key="1">
    <citation type="journal article" date="2019" name="Int. J. Syst. Evol. Microbiol.">
        <title>The Global Catalogue of Microorganisms (GCM) 10K type strain sequencing project: providing services to taxonomists for standard genome sequencing and annotation.</title>
        <authorList>
            <consortium name="The Broad Institute Genomics Platform"/>
            <consortium name="The Broad Institute Genome Sequencing Center for Infectious Disease"/>
            <person name="Wu L."/>
            <person name="Ma J."/>
        </authorList>
    </citation>
    <scope>NUCLEOTIDE SEQUENCE [LARGE SCALE GENOMIC DNA]</scope>
    <source>
        <strain evidence="4">KCTC 3950</strain>
    </source>
</reference>
<evidence type="ECO:0000313" key="3">
    <source>
        <dbReference type="EMBL" id="MFD2613946.1"/>
    </source>
</evidence>
<organism evidence="3 4">
    <name type="scientific">Paenibacillus gansuensis</name>
    <dbReference type="NCBI Taxonomy" id="306542"/>
    <lineage>
        <taxon>Bacteria</taxon>
        <taxon>Bacillati</taxon>
        <taxon>Bacillota</taxon>
        <taxon>Bacilli</taxon>
        <taxon>Bacillales</taxon>
        <taxon>Paenibacillaceae</taxon>
        <taxon>Paenibacillus</taxon>
    </lineage>
</organism>